<dbReference type="AlphaFoldDB" id="A0A9Q1GBH4"/>
<name>A0A9Q1GBH4_SYNKA</name>
<dbReference type="Proteomes" id="UP001152622">
    <property type="component" value="Chromosome 1"/>
</dbReference>
<proteinExistence type="predicted"/>
<organism evidence="1 2">
    <name type="scientific">Synaphobranchus kaupii</name>
    <name type="common">Kaup's arrowtooth eel</name>
    <dbReference type="NCBI Taxonomy" id="118154"/>
    <lineage>
        <taxon>Eukaryota</taxon>
        <taxon>Metazoa</taxon>
        <taxon>Chordata</taxon>
        <taxon>Craniata</taxon>
        <taxon>Vertebrata</taxon>
        <taxon>Euteleostomi</taxon>
        <taxon>Actinopterygii</taxon>
        <taxon>Neopterygii</taxon>
        <taxon>Teleostei</taxon>
        <taxon>Anguilliformes</taxon>
        <taxon>Synaphobranchidae</taxon>
        <taxon>Synaphobranchus</taxon>
    </lineage>
</organism>
<comment type="caution">
    <text evidence="1">The sequence shown here is derived from an EMBL/GenBank/DDBJ whole genome shotgun (WGS) entry which is preliminary data.</text>
</comment>
<keyword evidence="2" id="KW-1185">Reference proteome</keyword>
<protein>
    <submittedName>
        <fullName evidence="1">Uncharacterized protein</fullName>
    </submittedName>
</protein>
<accession>A0A9Q1GBH4</accession>
<dbReference type="EMBL" id="JAINUF010000001">
    <property type="protein sequence ID" value="KAJ8380454.1"/>
    <property type="molecule type" value="Genomic_DNA"/>
</dbReference>
<evidence type="ECO:0000313" key="2">
    <source>
        <dbReference type="Proteomes" id="UP001152622"/>
    </source>
</evidence>
<evidence type="ECO:0000313" key="1">
    <source>
        <dbReference type="EMBL" id="KAJ8380454.1"/>
    </source>
</evidence>
<gene>
    <name evidence="1" type="ORF">SKAU_G00012320</name>
</gene>
<sequence length="137" mass="14135">MGPGFVQVFGPGASPPAVSGLLPAEVAGGGSVSGTDDSLVLEAGSAELQSLKLFPRLEGGLLSGDLGSSAERAALLTTVDMETPTAWGNSPDSEGGPVADQLEAEVHLRDEDDAAGLSQEWVWGPSGWSTTRSWRRW</sequence>
<reference evidence="1" key="1">
    <citation type="journal article" date="2023" name="Science">
        <title>Genome structures resolve the early diversification of teleost fishes.</title>
        <authorList>
            <person name="Parey E."/>
            <person name="Louis A."/>
            <person name="Montfort J."/>
            <person name="Bouchez O."/>
            <person name="Roques C."/>
            <person name="Iampietro C."/>
            <person name="Lluch J."/>
            <person name="Castinel A."/>
            <person name="Donnadieu C."/>
            <person name="Desvignes T."/>
            <person name="Floi Bucao C."/>
            <person name="Jouanno E."/>
            <person name="Wen M."/>
            <person name="Mejri S."/>
            <person name="Dirks R."/>
            <person name="Jansen H."/>
            <person name="Henkel C."/>
            <person name="Chen W.J."/>
            <person name="Zahm M."/>
            <person name="Cabau C."/>
            <person name="Klopp C."/>
            <person name="Thompson A.W."/>
            <person name="Robinson-Rechavi M."/>
            <person name="Braasch I."/>
            <person name="Lecointre G."/>
            <person name="Bobe J."/>
            <person name="Postlethwait J.H."/>
            <person name="Berthelot C."/>
            <person name="Roest Crollius H."/>
            <person name="Guiguen Y."/>
        </authorList>
    </citation>
    <scope>NUCLEOTIDE SEQUENCE</scope>
    <source>
        <strain evidence="1">WJC10195</strain>
    </source>
</reference>